<feature type="transmembrane region" description="Helical" evidence="6">
    <location>
        <begin position="357"/>
        <end position="380"/>
    </location>
</feature>
<keyword evidence="9" id="KW-1185">Reference proteome</keyword>
<dbReference type="InterPro" id="IPR050327">
    <property type="entry name" value="Proton-linked_MCT"/>
</dbReference>
<evidence type="ECO:0000256" key="1">
    <source>
        <dbReference type="ARBA" id="ARBA00004651"/>
    </source>
</evidence>
<keyword evidence="3 6" id="KW-0812">Transmembrane</keyword>
<dbReference type="PANTHER" id="PTHR11360">
    <property type="entry name" value="MONOCARBOXYLATE TRANSPORTER"/>
    <property type="match status" value="1"/>
</dbReference>
<keyword evidence="2" id="KW-0813">Transport</keyword>
<dbReference type="RefSeq" id="WP_066089609.1">
    <property type="nucleotide sequence ID" value="NZ_LRVM01000010.1"/>
</dbReference>
<name>A0A136WC79_9FIRM</name>
<comment type="subcellular location">
    <subcellularLocation>
        <location evidence="1">Cell membrane</location>
        <topology evidence="1">Multi-pass membrane protein</topology>
    </subcellularLocation>
</comment>
<dbReference type="Gene3D" id="1.20.1250.20">
    <property type="entry name" value="MFS general substrate transporter like domains"/>
    <property type="match status" value="2"/>
</dbReference>
<dbReference type="EMBL" id="LRVM01000010">
    <property type="protein sequence ID" value="KXL52108.1"/>
    <property type="molecule type" value="Genomic_DNA"/>
</dbReference>
<feature type="transmembrane region" description="Helical" evidence="6">
    <location>
        <begin position="56"/>
        <end position="73"/>
    </location>
</feature>
<dbReference type="STRING" id="36847.CLNEO_24570"/>
<dbReference type="PROSITE" id="PS50850">
    <property type="entry name" value="MFS"/>
    <property type="match status" value="1"/>
</dbReference>
<feature type="transmembrane region" description="Helical" evidence="6">
    <location>
        <begin position="318"/>
        <end position="337"/>
    </location>
</feature>
<feature type="transmembrane region" description="Helical" evidence="6">
    <location>
        <begin position="85"/>
        <end position="104"/>
    </location>
</feature>
<evidence type="ECO:0000256" key="3">
    <source>
        <dbReference type="ARBA" id="ARBA00022692"/>
    </source>
</evidence>
<dbReference type="InterPro" id="IPR020846">
    <property type="entry name" value="MFS_dom"/>
</dbReference>
<feature type="transmembrane region" description="Helical" evidence="6">
    <location>
        <begin position="20"/>
        <end position="44"/>
    </location>
</feature>
<feature type="domain" description="Major facilitator superfamily (MFS) profile" evidence="7">
    <location>
        <begin position="17"/>
        <end position="409"/>
    </location>
</feature>
<dbReference type="SUPFAM" id="SSF103473">
    <property type="entry name" value="MFS general substrate transporter"/>
    <property type="match status" value="1"/>
</dbReference>
<feature type="transmembrane region" description="Helical" evidence="6">
    <location>
        <begin position="110"/>
        <end position="129"/>
    </location>
</feature>
<dbReference type="AlphaFoldDB" id="A0A136WC79"/>
<dbReference type="PATRIC" id="fig|36847.3.peg.2870"/>
<evidence type="ECO:0000256" key="2">
    <source>
        <dbReference type="ARBA" id="ARBA00022448"/>
    </source>
</evidence>
<feature type="transmembrane region" description="Helical" evidence="6">
    <location>
        <begin position="232"/>
        <end position="253"/>
    </location>
</feature>
<evidence type="ECO:0000259" key="7">
    <source>
        <dbReference type="PROSITE" id="PS50850"/>
    </source>
</evidence>
<gene>
    <name evidence="8" type="primary">yhjX</name>
    <name evidence="8" type="ORF">CLNEO_24570</name>
</gene>
<dbReference type="Pfam" id="PF07690">
    <property type="entry name" value="MFS_1"/>
    <property type="match status" value="1"/>
</dbReference>
<dbReference type="CDD" id="cd17353">
    <property type="entry name" value="MFS_OFA_like"/>
    <property type="match status" value="1"/>
</dbReference>
<reference evidence="8 9" key="1">
    <citation type="submission" date="2016-01" db="EMBL/GenBank/DDBJ databases">
        <title>Genome sequence of Clostridium neopropionicum X4, DSM-3847.</title>
        <authorList>
            <person name="Poehlein A."/>
            <person name="Beck M.H."/>
            <person name="Bengelsdorf F.R."/>
            <person name="Daniel R."/>
            <person name="Duerre P."/>
        </authorList>
    </citation>
    <scope>NUCLEOTIDE SEQUENCE [LARGE SCALE GENOMIC DNA]</scope>
    <source>
        <strain evidence="8 9">DSM-3847</strain>
    </source>
</reference>
<evidence type="ECO:0000313" key="8">
    <source>
        <dbReference type="EMBL" id="KXL52108.1"/>
    </source>
</evidence>
<evidence type="ECO:0000313" key="9">
    <source>
        <dbReference type="Proteomes" id="UP000070539"/>
    </source>
</evidence>
<comment type="caution">
    <text evidence="8">The sequence shown here is derived from an EMBL/GenBank/DDBJ whole genome shotgun (WGS) entry which is preliminary data.</text>
</comment>
<feature type="transmembrane region" description="Helical" evidence="6">
    <location>
        <begin position="295"/>
        <end position="312"/>
    </location>
</feature>
<evidence type="ECO:0000256" key="6">
    <source>
        <dbReference type="SAM" id="Phobius"/>
    </source>
</evidence>
<dbReference type="Proteomes" id="UP000070539">
    <property type="component" value="Unassembled WGS sequence"/>
</dbReference>
<sequence>MRLQQTKLAETIKYNKRWVYIVLGIIFMMFLGTVYSYSVFRVALEKELMIGAAESGMPYMVALAFYALFMFLTGKYIEKVQAKKILILGGLLVSLGWILSSFVTNIILLTITYGCISGAGVGIAYGVPMSVIAKWFPDKKGIAVGLILIGFGLSPLVMAPIARSLVESYGVMKTFFILGVSFAVVLPILAIPFKYPSDEEVLVFNKKANKSAETSRDLTLKQMIRTKSFKGLYFNFMIGTMIGLMVVGMTINVGLDYFQLDSSTVTRTMAIFAIFNGVGRPAFGWVTDRYSSRKAMIISYILIMSSAMGLVILGKHTFVYILTFSIFWFNLGGWLAIAPTSTIKLYGIKNNSENYGLVFTAYGMGAIAGVSTSGLILDYYGNYDYVFYYIIALCMVGIILTTKYIKNKTEKLG</sequence>
<dbReference type="InterPro" id="IPR011701">
    <property type="entry name" value="MFS"/>
</dbReference>
<dbReference type="PANTHER" id="PTHR11360:SF304">
    <property type="entry name" value="MFS DOMAIN-CONTAINING PROTEIN"/>
    <property type="match status" value="1"/>
</dbReference>
<organism evidence="8 9">
    <name type="scientific">Anaerotignum neopropionicum</name>
    <dbReference type="NCBI Taxonomy" id="36847"/>
    <lineage>
        <taxon>Bacteria</taxon>
        <taxon>Bacillati</taxon>
        <taxon>Bacillota</taxon>
        <taxon>Clostridia</taxon>
        <taxon>Lachnospirales</taxon>
        <taxon>Anaerotignaceae</taxon>
        <taxon>Anaerotignum</taxon>
    </lineage>
</organism>
<protein>
    <submittedName>
        <fullName evidence="8">Putative MFS-type transporter YhjX</fullName>
    </submittedName>
</protein>
<proteinExistence type="predicted"/>
<feature type="transmembrane region" description="Helical" evidence="6">
    <location>
        <begin position="386"/>
        <end position="405"/>
    </location>
</feature>
<keyword evidence="5 6" id="KW-0472">Membrane</keyword>
<dbReference type="OrthoDB" id="9793415at2"/>
<dbReference type="GO" id="GO:0022857">
    <property type="term" value="F:transmembrane transporter activity"/>
    <property type="evidence" value="ECO:0007669"/>
    <property type="project" value="InterPro"/>
</dbReference>
<feature type="transmembrane region" description="Helical" evidence="6">
    <location>
        <begin position="141"/>
        <end position="162"/>
    </location>
</feature>
<keyword evidence="4 6" id="KW-1133">Transmembrane helix</keyword>
<evidence type="ECO:0000256" key="5">
    <source>
        <dbReference type="ARBA" id="ARBA00023136"/>
    </source>
</evidence>
<feature type="transmembrane region" description="Helical" evidence="6">
    <location>
        <begin position="174"/>
        <end position="193"/>
    </location>
</feature>
<evidence type="ECO:0000256" key="4">
    <source>
        <dbReference type="ARBA" id="ARBA00022989"/>
    </source>
</evidence>
<dbReference type="InterPro" id="IPR036259">
    <property type="entry name" value="MFS_trans_sf"/>
</dbReference>
<accession>A0A136WC79</accession>
<feature type="transmembrane region" description="Helical" evidence="6">
    <location>
        <begin position="265"/>
        <end position="283"/>
    </location>
</feature>
<dbReference type="GO" id="GO:0005886">
    <property type="term" value="C:plasma membrane"/>
    <property type="evidence" value="ECO:0007669"/>
    <property type="project" value="UniProtKB-SubCell"/>
</dbReference>